<feature type="non-terminal residue" evidence="4">
    <location>
        <position position="180"/>
    </location>
</feature>
<evidence type="ECO:0000256" key="1">
    <source>
        <dbReference type="ARBA" id="ARBA00001933"/>
    </source>
</evidence>
<reference evidence="4" key="1">
    <citation type="submission" date="2023-01" db="EMBL/GenBank/DDBJ databases">
        <title>Genome assembly of the deep-sea coral Lophelia pertusa.</title>
        <authorList>
            <person name="Herrera S."/>
            <person name="Cordes E."/>
        </authorList>
    </citation>
    <scope>NUCLEOTIDE SEQUENCE</scope>
    <source>
        <strain evidence="4">USNM1676648</strain>
        <tissue evidence="4">Polyp</tissue>
    </source>
</reference>
<name>A0A9W9Y777_9CNID</name>
<dbReference type="OrthoDB" id="10266364at2759"/>
<gene>
    <name evidence="4" type="ORF">OS493_038141</name>
</gene>
<dbReference type="InterPro" id="IPR036052">
    <property type="entry name" value="TrpB-like_PALP_sf"/>
</dbReference>
<evidence type="ECO:0000256" key="3">
    <source>
        <dbReference type="ARBA" id="ARBA00022898"/>
    </source>
</evidence>
<accession>A0A9W9Y777</accession>
<proteinExistence type="inferred from homology"/>
<dbReference type="PANTHER" id="PTHR43780:SF2">
    <property type="entry name" value="1-AMINOCYCLOPROPANE-1-CARBOXYLATE DEAMINASE-RELATED"/>
    <property type="match status" value="1"/>
</dbReference>
<comment type="similarity">
    <text evidence="2">Belongs to the ACC deaminase/D-cysteine desulfhydrase family.</text>
</comment>
<dbReference type="InterPro" id="IPR027278">
    <property type="entry name" value="ACCD_DCysDesulf"/>
</dbReference>
<sequence length="180" mass="20354">LAQRNTPIHPWNIPNLPKEFSLFIKRDDLTGSTLSGNKTTDIGCKGNLLLNRMVGSHVIVVPQLQYQSGLKQMMEKMSEKLLDVWLPDSISRDDEPENIIEISSTTGILVDPMYNIKAIRGMLQEMKTNPRRFKGHRILYIHTGGVFGLYDGRMDPLITSSAIGTNEVLYWRDVNDPVPC</sequence>
<evidence type="ECO:0000313" key="5">
    <source>
        <dbReference type="Proteomes" id="UP001163046"/>
    </source>
</evidence>
<evidence type="ECO:0000256" key="2">
    <source>
        <dbReference type="ARBA" id="ARBA00008639"/>
    </source>
</evidence>
<dbReference type="Proteomes" id="UP001163046">
    <property type="component" value="Unassembled WGS sequence"/>
</dbReference>
<dbReference type="GO" id="GO:0019148">
    <property type="term" value="F:D-cysteine desulfhydrase activity"/>
    <property type="evidence" value="ECO:0007669"/>
    <property type="project" value="TreeGrafter"/>
</dbReference>
<keyword evidence="5" id="KW-1185">Reference proteome</keyword>
<dbReference type="Gene3D" id="3.40.50.1100">
    <property type="match status" value="1"/>
</dbReference>
<dbReference type="SUPFAM" id="SSF53686">
    <property type="entry name" value="Tryptophan synthase beta subunit-like PLP-dependent enzymes"/>
    <property type="match status" value="1"/>
</dbReference>
<comment type="caution">
    <text evidence="4">The sequence shown here is derived from an EMBL/GenBank/DDBJ whole genome shotgun (WGS) entry which is preliminary data.</text>
</comment>
<keyword evidence="3" id="KW-0663">Pyridoxal phosphate</keyword>
<protein>
    <recommendedName>
        <fullName evidence="6">1-aminocyclopropane-1-carboxylate deaminase</fullName>
    </recommendedName>
</protein>
<evidence type="ECO:0008006" key="6">
    <source>
        <dbReference type="Google" id="ProtNLM"/>
    </source>
</evidence>
<dbReference type="AlphaFoldDB" id="A0A9W9Y777"/>
<organism evidence="4 5">
    <name type="scientific">Desmophyllum pertusum</name>
    <dbReference type="NCBI Taxonomy" id="174260"/>
    <lineage>
        <taxon>Eukaryota</taxon>
        <taxon>Metazoa</taxon>
        <taxon>Cnidaria</taxon>
        <taxon>Anthozoa</taxon>
        <taxon>Hexacorallia</taxon>
        <taxon>Scleractinia</taxon>
        <taxon>Caryophylliina</taxon>
        <taxon>Caryophylliidae</taxon>
        <taxon>Desmophyllum</taxon>
    </lineage>
</organism>
<dbReference type="EMBL" id="MU827863">
    <property type="protein sequence ID" value="KAJ7318263.1"/>
    <property type="molecule type" value="Genomic_DNA"/>
</dbReference>
<comment type="cofactor">
    <cofactor evidence="1">
        <name>pyridoxal 5'-phosphate</name>
        <dbReference type="ChEBI" id="CHEBI:597326"/>
    </cofactor>
</comment>
<evidence type="ECO:0000313" key="4">
    <source>
        <dbReference type="EMBL" id="KAJ7318263.1"/>
    </source>
</evidence>
<dbReference type="PANTHER" id="PTHR43780">
    <property type="entry name" value="1-AMINOCYCLOPROPANE-1-CARBOXYLATE DEAMINASE-RELATED"/>
    <property type="match status" value="1"/>
</dbReference>